<gene>
    <name evidence="1" type="ORF">C2G38_2187031</name>
</gene>
<proteinExistence type="predicted"/>
<evidence type="ECO:0000313" key="2">
    <source>
        <dbReference type="Proteomes" id="UP000266673"/>
    </source>
</evidence>
<dbReference type="EMBL" id="QKWP01000599">
    <property type="protein sequence ID" value="RIB17541.1"/>
    <property type="molecule type" value="Genomic_DNA"/>
</dbReference>
<accession>A0A397V6L2</accession>
<name>A0A397V6L2_9GLOM</name>
<protein>
    <submittedName>
        <fullName evidence="1">Uncharacterized protein</fullName>
    </submittedName>
</protein>
<comment type="caution">
    <text evidence="1">The sequence shown here is derived from an EMBL/GenBank/DDBJ whole genome shotgun (WGS) entry which is preliminary data.</text>
</comment>
<dbReference type="OrthoDB" id="2436779at2759"/>
<dbReference type="Proteomes" id="UP000266673">
    <property type="component" value="Unassembled WGS sequence"/>
</dbReference>
<dbReference type="AlphaFoldDB" id="A0A397V6L2"/>
<organism evidence="1 2">
    <name type="scientific">Gigaspora rosea</name>
    <dbReference type="NCBI Taxonomy" id="44941"/>
    <lineage>
        <taxon>Eukaryota</taxon>
        <taxon>Fungi</taxon>
        <taxon>Fungi incertae sedis</taxon>
        <taxon>Mucoromycota</taxon>
        <taxon>Glomeromycotina</taxon>
        <taxon>Glomeromycetes</taxon>
        <taxon>Diversisporales</taxon>
        <taxon>Gigasporaceae</taxon>
        <taxon>Gigaspora</taxon>
    </lineage>
</organism>
<keyword evidence="2" id="KW-1185">Reference proteome</keyword>
<evidence type="ECO:0000313" key="1">
    <source>
        <dbReference type="EMBL" id="RIB17541.1"/>
    </source>
</evidence>
<sequence length="322" mass="38239">MIKLYLPKCSTNDVKEKLTPKNDIAKTGVLKPMISIPTTNERKFRTNIIWNRNDLTQQKLQNIEIPSCSLDNWNNEILMEKKFFYHLKRRTISSINWQNFFNEWQEQGMIIELHNSLKRLYPMNYQFNARKINAWRIMLRCIGCHNITPCSKQNSELYELGFLTQPIVSSNIFWNSFNKSLIVNKNGENGKLRILSIIANDFKYKDLQENLLVSNDLISKAHTHYHLYGPGNSTIKKPSYTREKLPTYKLQEFKNFINDKAHGSEYIYREDLGGLCSTCSHYRYEIFDDIRKLIESEITDIIKKDIRIMILVLEYQDFEYYN</sequence>
<reference evidence="1 2" key="1">
    <citation type="submission" date="2018-06" db="EMBL/GenBank/DDBJ databases">
        <title>Comparative genomics reveals the genomic features of Rhizophagus irregularis, R. cerebriforme, R. diaphanum and Gigaspora rosea, and their symbiotic lifestyle signature.</title>
        <authorList>
            <person name="Morin E."/>
            <person name="San Clemente H."/>
            <person name="Chen E.C.H."/>
            <person name="De La Providencia I."/>
            <person name="Hainaut M."/>
            <person name="Kuo A."/>
            <person name="Kohler A."/>
            <person name="Murat C."/>
            <person name="Tang N."/>
            <person name="Roy S."/>
            <person name="Loubradou J."/>
            <person name="Henrissat B."/>
            <person name="Grigoriev I.V."/>
            <person name="Corradi N."/>
            <person name="Roux C."/>
            <person name="Martin F.M."/>
        </authorList>
    </citation>
    <scope>NUCLEOTIDE SEQUENCE [LARGE SCALE GENOMIC DNA]</scope>
    <source>
        <strain evidence="1 2">DAOM 194757</strain>
    </source>
</reference>